<dbReference type="OrthoDB" id="3231at2759"/>
<comment type="caution">
    <text evidence="2">The sequence shown here is derived from an EMBL/GenBank/DDBJ whole genome shotgun (WGS) entry which is preliminary data.</text>
</comment>
<gene>
    <name evidence="2" type="ORF">PSACC_01182</name>
</gene>
<proteinExistence type="predicted"/>
<feature type="domain" description="Lipoyl synthase N-terminal" evidence="1">
    <location>
        <begin position="40"/>
        <end position="72"/>
    </location>
</feature>
<evidence type="ECO:0000313" key="3">
    <source>
        <dbReference type="Proteomes" id="UP000240830"/>
    </source>
</evidence>
<dbReference type="AlphaFoldDB" id="A0A2H9TML3"/>
<dbReference type="InterPro" id="IPR031691">
    <property type="entry name" value="LIAS_N"/>
</dbReference>
<evidence type="ECO:0000259" key="1">
    <source>
        <dbReference type="Pfam" id="PF16881"/>
    </source>
</evidence>
<accession>A0A2H9TML3</accession>
<dbReference type="Proteomes" id="UP000240830">
    <property type="component" value="Unassembled WGS sequence"/>
</dbReference>
<evidence type="ECO:0000313" key="2">
    <source>
        <dbReference type="EMBL" id="PJF18995.1"/>
    </source>
</evidence>
<keyword evidence="3" id="KW-1185">Reference proteome</keyword>
<organism evidence="2 3">
    <name type="scientific">Paramicrosporidium saccamoebae</name>
    <dbReference type="NCBI Taxonomy" id="1246581"/>
    <lineage>
        <taxon>Eukaryota</taxon>
        <taxon>Fungi</taxon>
        <taxon>Fungi incertae sedis</taxon>
        <taxon>Cryptomycota</taxon>
        <taxon>Cryptomycota incertae sedis</taxon>
        <taxon>Paramicrosporidium</taxon>
    </lineage>
</organism>
<reference evidence="2 3" key="1">
    <citation type="submission" date="2016-10" db="EMBL/GenBank/DDBJ databases">
        <title>The genome of Paramicrosporidium saccamoebae is the missing link in understanding Cryptomycota and Microsporidia evolution.</title>
        <authorList>
            <person name="Quandt C.A."/>
            <person name="Beaudet D."/>
            <person name="Corsaro D."/>
            <person name="Michel R."/>
            <person name="Corradi N."/>
            <person name="James T."/>
        </authorList>
    </citation>
    <scope>NUCLEOTIDE SEQUENCE [LARGE SCALE GENOMIC DNA]</scope>
    <source>
        <strain evidence="2 3">KSL3</strain>
    </source>
</reference>
<protein>
    <recommendedName>
        <fullName evidence="1">Lipoyl synthase N-terminal domain-containing protein</fullName>
    </recommendedName>
</protein>
<name>A0A2H9TML3_9FUNG</name>
<sequence>MIGQMFRPHFVKRLTGGRLETLRQRLQTDFLEDTTSLPGNGRLPEWLRVPIPTSEKFSTLKDNLRELKLHTVWVSQGILIR</sequence>
<dbReference type="Pfam" id="PF16881">
    <property type="entry name" value="LIAS_N"/>
    <property type="match status" value="1"/>
</dbReference>
<dbReference type="EMBL" id="MTSL01000089">
    <property type="protein sequence ID" value="PJF18995.1"/>
    <property type="molecule type" value="Genomic_DNA"/>
</dbReference>